<evidence type="ECO:0000256" key="2">
    <source>
        <dbReference type="ARBA" id="ARBA00005543"/>
    </source>
</evidence>
<dbReference type="PANTHER" id="PTHR36091">
    <property type="entry name" value="ALTERED INHERITANCE OF MITOCHONDRIA PROTEIN 9, MITOCHONDRIAL"/>
    <property type="match status" value="1"/>
</dbReference>
<dbReference type="EMBL" id="MDYL01000016">
    <property type="protein sequence ID" value="OQD73295.1"/>
    <property type="molecule type" value="Genomic_DNA"/>
</dbReference>
<organism evidence="8 9">
    <name type="scientific">Penicillium decumbens</name>
    <dbReference type="NCBI Taxonomy" id="69771"/>
    <lineage>
        <taxon>Eukaryota</taxon>
        <taxon>Fungi</taxon>
        <taxon>Dikarya</taxon>
        <taxon>Ascomycota</taxon>
        <taxon>Pezizomycotina</taxon>
        <taxon>Eurotiomycetes</taxon>
        <taxon>Eurotiomycetidae</taxon>
        <taxon>Eurotiales</taxon>
        <taxon>Aspergillaceae</taxon>
        <taxon>Penicillium</taxon>
    </lineage>
</organism>
<keyword evidence="5" id="KW-0496">Mitochondrion</keyword>
<reference evidence="9" key="1">
    <citation type="journal article" date="2017" name="Nat. Microbiol.">
        <title>Global analysis of biosynthetic gene clusters reveals vast potential of secondary metabolite production in Penicillium species.</title>
        <authorList>
            <person name="Nielsen J.C."/>
            <person name="Grijseels S."/>
            <person name="Prigent S."/>
            <person name="Ji B."/>
            <person name="Dainat J."/>
            <person name="Nielsen K.F."/>
            <person name="Frisvad J.C."/>
            <person name="Workman M."/>
            <person name="Nielsen J."/>
        </authorList>
    </citation>
    <scope>NUCLEOTIDE SEQUENCE [LARGE SCALE GENOMIC DNA]</scope>
    <source>
        <strain evidence="9">IBT 11843</strain>
    </source>
</reference>
<evidence type="ECO:0000256" key="5">
    <source>
        <dbReference type="ARBA" id="ARBA00023128"/>
    </source>
</evidence>
<comment type="subcellular location">
    <subcellularLocation>
        <location evidence="1">Mitochondrion</location>
    </subcellularLocation>
</comment>
<dbReference type="PANTHER" id="PTHR36091:SF1">
    <property type="entry name" value="ALTERED INHERITANCE OF MITOCHONDRIA PROTEIN 9, MITOCHONDRIAL"/>
    <property type="match status" value="1"/>
</dbReference>
<evidence type="ECO:0000256" key="7">
    <source>
        <dbReference type="SAM" id="MobiDB-lite"/>
    </source>
</evidence>
<dbReference type="STRING" id="69771.A0A1V6P8J4"/>
<evidence type="ECO:0000313" key="8">
    <source>
        <dbReference type="EMBL" id="OQD73295.1"/>
    </source>
</evidence>
<dbReference type="GO" id="GO:0005739">
    <property type="term" value="C:mitochondrion"/>
    <property type="evidence" value="ECO:0007669"/>
    <property type="project" value="UniProtKB-SubCell"/>
</dbReference>
<gene>
    <name evidence="8" type="ORF">PENDEC_c016G05910</name>
</gene>
<dbReference type="OMA" id="STYWDCN"/>
<sequence>MILVHRSHIFRLGQRARGHILPFKATCHHMPYSTDAPASPANQYDFDPYNYTGARWLRNDNQQRQLRYMNFDFSALSEKVLALSGAKSTTNCEKIEGGSHREFIYTFDNGNRTIARLPFKVAGPPSLTTASEVATIRYLQQRTNIPIPKVLDWSEDASNSIGSEYIISEYPVGTNLHWKWPDMTDDQRVKCIENIYRILKEVVDLEFPVYGNIYFANTLTYPTHVLDDEFCIGPHCGDRYWGCGTTKFYHHHGSPTREPWQDLLAYSNAQIDTGLARLPPINPDPDLYPQLSYQGSITQHIKLLQCARKALDAISTDPQLQTPSTPTLFPDLQKRNILVSESDPSIVIAILEWKQAAIEPAFWYANLVPDFAHRAAGRPIPNEPLQKGEDEEEYERDELCAKTYRNVMRV</sequence>
<protein>
    <recommendedName>
        <fullName evidence="3">Altered inheritance of mitochondria protein 9, mitochondrial</fullName>
    </recommendedName>
    <alternativeName>
        <fullName evidence="6">Found in mitochondrial proteome protein 29</fullName>
    </alternativeName>
</protein>
<comment type="similarity">
    <text evidence="2">Belongs to the AIM9 family.</text>
</comment>
<evidence type="ECO:0000256" key="6">
    <source>
        <dbReference type="ARBA" id="ARBA00031849"/>
    </source>
</evidence>
<dbReference type="SUPFAM" id="SSF56112">
    <property type="entry name" value="Protein kinase-like (PK-like)"/>
    <property type="match status" value="1"/>
</dbReference>
<dbReference type="AlphaFoldDB" id="A0A1V6P8J4"/>
<dbReference type="InterPro" id="IPR051035">
    <property type="entry name" value="Mito_inheritance_9"/>
</dbReference>
<evidence type="ECO:0000256" key="4">
    <source>
        <dbReference type="ARBA" id="ARBA00022946"/>
    </source>
</evidence>
<comment type="caution">
    <text evidence="8">The sequence shown here is derived from an EMBL/GenBank/DDBJ whole genome shotgun (WGS) entry which is preliminary data.</text>
</comment>
<keyword evidence="9" id="KW-1185">Reference proteome</keyword>
<feature type="region of interest" description="Disordered" evidence="7">
    <location>
        <begin position="376"/>
        <end position="396"/>
    </location>
</feature>
<evidence type="ECO:0000256" key="3">
    <source>
        <dbReference type="ARBA" id="ARBA00016197"/>
    </source>
</evidence>
<accession>A0A1V6P8J4</accession>
<dbReference type="Proteomes" id="UP000191522">
    <property type="component" value="Unassembled WGS sequence"/>
</dbReference>
<evidence type="ECO:0000313" key="9">
    <source>
        <dbReference type="Proteomes" id="UP000191522"/>
    </source>
</evidence>
<dbReference type="OrthoDB" id="2831558at2759"/>
<proteinExistence type="inferred from homology"/>
<keyword evidence="4" id="KW-0809">Transit peptide</keyword>
<evidence type="ECO:0000256" key="1">
    <source>
        <dbReference type="ARBA" id="ARBA00004173"/>
    </source>
</evidence>
<dbReference type="InterPro" id="IPR011009">
    <property type="entry name" value="Kinase-like_dom_sf"/>
</dbReference>
<name>A0A1V6P8J4_PENDC</name>